<gene>
    <name evidence="2" type="ordered locus">SFHH103_04958</name>
</gene>
<dbReference type="Gene3D" id="2.30.330.10">
    <property type="entry name" value="SpoA-like"/>
    <property type="match status" value="1"/>
</dbReference>
<reference evidence="2 3" key="1">
    <citation type="journal article" date="2012" name="J. Bacteriol.">
        <title>Genome sequence of the soybean symbiont Sinorhizobium fredii HH103.</title>
        <authorList>
            <person name="Weidner S."/>
            <person name="Becker A."/>
            <person name="Bonilla I."/>
            <person name="Jaenicke S."/>
            <person name="Lloret J."/>
            <person name="Margaret I."/>
            <person name="Puhler A."/>
            <person name="Ruiz-Sainz J.E."/>
            <person name="Schneiker-Bekel S."/>
            <person name="Szczepanowski R."/>
            <person name="Vinardell J.M."/>
            <person name="Zehner S."/>
            <person name="Gottfert M."/>
        </authorList>
    </citation>
    <scope>NUCLEOTIDE SEQUENCE [LARGE SCALE GENOMIC DNA]</scope>
    <source>
        <strain evidence="2 3">HH103</strain>
        <plasmid evidence="3">pSfHH103e</plasmid>
    </source>
</reference>
<keyword evidence="2" id="KW-0969">Cilium</keyword>
<dbReference type="KEGG" id="sfh:SFHH103_04958"/>
<dbReference type="PATRIC" id="fig|380.5.peg.4508"/>
<organism evidence="2 3">
    <name type="scientific">Sinorhizobium fredii (strain HH103)</name>
    <dbReference type="NCBI Taxonomy" id="1117943"/>
    <lineage>
        <taxon>Bacteria</taxon>
        <taxon>Pseudomonadati</taxon>
        <taxon>Pseudomonadota</taxon>
        <taxon>Alphaproteobacteria</taxon>
        <taxon>Hyphomicrobiales</taxon>
        <taxon>Rhizobiaceae</taxon>
        <taxon>Sinorhizobium/Ensifer group</taxon>
        <taxon>Sinorhizobium</taxon>
    </lineage>
</organism>
<protein>
    <submittedName>
        <fullName evidence="2">Flagellar motor switch phosphatase fliY</fullName>
    </submittedName>
</protein>
<keyword evidence="2" id="KW-0966">Cell projection</keyword>
<dbReference type="InterPro" id="IPR001543">
    <property type="entry name" value="FliN-like_C"/>
</dbReference>
<dbReference type="HOGENOM" id="CLU_3139945_0_0_5"/>
<dbReference type="Pfam" id="PF01052">
    <property type="entry name" value="FliMN_C"/>
    <property type="match status" value="1"/>
</dbReference>
<sequence length="49" mass="4957">MGEGTVLHASPSLSSPVSILANGRLVGKGELIRIGEGLGVRVVRLSTDG</sequence>
<dbReference type="EMBL" id="HE616899">
    <property type="protein sequence ID" value="CCE99424.1"/>
    <property type="molecule type" value="Genomic_DNA"/>
</dbReference>
<evidence type="ECO:0000259" key="1">
    <source>
        <dbReference type="Pfam" id="PF01052"/>
    </source>
</evidence>
<dbReference type="Proteomes" id="UP000007735">
    <property type="component" value="Plasmid pSfHH103e"/>
</dbReference>
<keyword evidence="2" id="KW-0282">Flagellum</keyword>
<feature type="domain" description="Flagellar motor switch protein FliN-like C-terminal" evidence="1">
    <location>
        <begin position="1"/>
        <end position="45"/>
    </location>
</feature>
<evidence type="ECO:0000313" key="3">
    <source>
        <dbReference type="Proteomes" id="UP000007735"/>
    </source>
</evidence>
<evidence type="ECO:0000313" key="2">
    <source>
        <dbReference type="EMBL" id="CCE99424.1"/>
    </source>
</evidence>
<geneLocation type="plasmid" evidence="2 3">
    <name>pSfHH103e</name>
</geneLocation>
<name>G9AEE2_SINF1</name>
<dbReference type="InterPro" id="IPR036429">
    <property type="entry name" value="SpoA-like_sf"/>
</dbReference>
<proteinExistence type="predicted"/>
<keyword evidence="2" id="KW-0614">Plasmid</keyword>
<dbReference type="SUPFAM" id="SSF101801">
    <property type="entry name" value="Surface presentation of antigens (SPOA)"/>
    <property type="match status" value="1"/>
</dbReference>
<accession>G9AEE2</accession>
<dbReference type="AlphaFoldDB" id="G9AEE2"/>
<dbReference type="RefSeq" id="WP_014331084.1">
    <property type="nucleotide sequence ID" value="NC_016815.1"/>
</dbReference>